<gene>
    <name evidence="1" type="ORF">DVZ84_00530</name>
</gene>
<proteinExistence type="predicted"/>
<name>A0A369VFZ4_9ACTN</name>
<reference evidence="1 2" key="1">
    <citation type="submission" date="2018-07" db="EMBL/GenBank/DDBJ databases">
        <title>Genome guided investigation of antibiotics producing actinomycetales strain isolated from a Macau mangrove ecosystem.</title>
        <authorList>
            <person name="Hu D."/>
        </authorList>
    </citation>
    <scope>NUCLEOTIDE SEQUENCE [LARGE SCALE GENOMIC DNA]</scope>
    <source>
        <strain evidence="1 2">2297</strain>
    </source>
</reference>
<comment type="caution">
    <text evidence="1">The sequence shown here is derived from an EMBL/GenBank/DDBJ whole genome shotgun (WGS) entry which is preliminary data.</text>
</comment>
<protein>
    <submittedName>
        <fullName evidence="1">Uncharacterized protein</fullName>
    </submittedName>
</protein>
<dbReference type="STRING" id="146923.Spa2297_04585"/>
<organism evidence="1 2">
    <name type="scientific">Streptomyces parvulus</name>
    <dbReference type="NCBI Taxonomy" id="146923"/>
    <lineage>
        <taxon>Bacteria</taxon>
        <taxon>Bacillati</taxon>
        <taxon>Actinomycetota</taxon>
        <taxon>Actinomycetes</taxon>
        <taxon>Kitasatosporales</taxon>
        <taxon>Streptomycetaceae</taxon>
        <taxon>Streptomyces</taxon>
    </lineage>
</organism>
<dbReference type="Proteomes" id="UP000253742">
    <property type="component" value="Unassembled WGS sequence"/>
</dbReference>
<dbReference type="OrthoDB" id="3478947at2"/>
<evidence type="ECO:0000313" key="1">
    <source>
        <dbReference type="EMBL" id="RDD90760.1"/>
    </source>
</evidence>
<dbReference type="RefSeq" id="WP_114526328.1">
    <property type="nucleotide sequence ID" value="NZ_JBHYWK010000004.1"/>
</dbReference>
<dbReference type="EMBL" id="QQBH01000001">
    <property type="protein sequence ID" value="RDD90760.1"/>
    <property type="molecule type" value="Genomic_DNA"/>
</dbReference>
<evidence type="ECO:0000313" key="2">
    <source>
        <dbReference type="Proteomes" id="UP000253742"/>
    </source>
</evidence>
<dbReference type="AlphaFoldDB" id="A0A369VFZ4"/>
<sequence length="147" mass="15807">MDIARHIALIDELCHRPFPAGHGPSEAGAGAPGHFTAVLETSRGLRGGCPAERAVTVEQFEKERDALHELLAVRRGEEGDVLNLQTVLLRTAGEEIPEPWAGLSASARVAYLWEARGTGRWIALAVADRDETDEVRLLAVVTGQAPP</sequence>
<accession>A0A369VFZ4</accession>